<reference evidence="4" key="1">
    <citation type="submission" date="2020-12" db="EMBL/GenBank/DDBJ databases">
        <title>WGS assembly of Carya illinoinensis cv. Pawnee.</title>
        <authorList>
            <person name="Platts A."/>
            <person name="Shu S."/>
            <person name="Wright S."/>
            <person name="Barry K."/>
            <person name="Edger P."/>
            <person name="Pires J.C."/>
            <person name="Schmutz J."/>
        </authorList>
    </citation>
    <scope>NUCLEOTIDE SEQUENCE</scope>
    <source>
        <tissue evidence="4">Leaf</tissue>
    </source>
</reference>
<gene>
    <name evidence="4" type="ORF">CIPAW_12G125100</name>
</gene>
<keyword evidence="1 2" id="KW-0694">RNA-binding</keyword>
<organism evidence="4 5">
    <name type="scientific">Carya illinoinensis</name>
    <name type="common">Pecan</name>
    <dbReference type="NCBI Taxonomy" id="32201"/>
    <lineage>
        <taxon>Eukaryota</taxon>
        <taxon>Viridiplantae</taxon>
        <taxon>Streptophyta</taxon>
        <taxon>Embryophyta</taxon>
        <taxon>Tracheophyta</taxon>
        <taxon>Spermatophyta</taxon>
        <taxon>Magnoliopsida</taxon>
        <taxon>eudicotyledons</taxon>
        <taxon>Gunneridae</taxon>
        <taxon>Pentapetalae</taxon>
        <taxon>rosids</taxon>
        <taxon>fabids</taxon>
        <taxon>Fagales</taxon>
        <taxon>Juglandaceae</taxon>
        <taxon>Carya</taxon>
    </lineage>
</organism>
<dbReference type="PROSITE" id="PS50102">
    <property type="entry name" value="RRM"/>
    <property type="match status" value="1"/>
</dbReference>
<dbReference type="SMART" id="SM00360">
    <property type="entry name" value="RRM"/>
    <property type="match status" value="1"/>
</dbReference>
<proteinExistence type="predicted"/>
<dbReference type="Pfam" id="PF00076">
    <property type="entry name" value="RRM_1"/>
    <property type="match status" value="1"/>
</dbReference>
<evidence type="ECO:0000259" key="3">
    <source>
        <dbReference type="PROSITE" id="PS50102"/>
    </source>
</evidence>
<dbReference type="Proteomes" id="UP000811609">
    <property type="component" value="Chromosome 12"/>
</dbReference>
<evidence type="ECO:0000313" key="5">
    <source>
        <dbReference type="Proteomes" id="UP000811609"/>
    </source>
</evidence>
<feature type="domain" description="RRM" evidence="3">
    <location>
        <begin position="7"/>
        <end position="81"/>
    </location>
</feature>
<dbReference type="InterPro" id="IPR000504">
    <property type="entry name" value="RRM_dom"/>
</dbReference>
<evidence type="ECO:0000313" key="4">
    <source>
        <dbReference type="EMBL" id="KAG6634536.1"/>
    </source>
</evidence>
<evidence type="ECO:0000256" key="1">
    <source>
        <dbReference type="ARBA" id="ARBA00022884"/>
    </source>
</evidence>
<keyword evidence="5" id="KW-1185">Reference proteome</keyword>
<dbReference type="EMBL" id="CM031820">
    <property type="protein sequence ID" value="KAG6634536.1"/>
    <property type="molecule type" value="Genomic_DNA"/>
</dbReference>
<sequence>MECDNSISGLSERTTTEKLREAFSQFGEVVHARVVTDKVSGYSKGFGLVRYATLEDATKGIVGMDGKFLDGWVIFSEYARPDNHPACPRKTWLLPYGHQ</sequence>
<dbReference type="GO" id="GO:0003723">
    <property type="term" value="F:RNA binding"/>
    <property type="evidence" value="ECO:0007669"/>
    <property type="project" value="UniProtKB-UniRule"/>
</dbReference>
<protein>
    <recommendedName>
        <fullName evidence="3">RRM domain-containing protein</fullName>
    </recommendedName>
</protein>
<accession>A0A8T1NR09</accession>
<comment type="caution">
    <text evidence="4">The sequence shown here is derived from an EMBL/GenBank/DDBJ whole genome shotgun (WGS) entry which is preliminary data.</text>
</comment>
<dbReference type="GO" id="GO:0080156">
    <property type="term" value="P:mitochondrial mRNA modification"/>
    <property type="evidence" value="ECO:0007669"/>
    <property type="project" value="TreeGrafter"/>
</dbReference>
<name>A0A8T1NR09_CARIL</name>
<dbReference type="PANTHER" id="PTHR48029:SF1">
    <property type="entry name" value="NUCLEOLAR PROTEIN 8"/>
    <property type="match status" value="1"/>
</dbReference>
<dbReference type="AlphaFoldDB" id="A0A8T1NR09"/>
<dbReference type="PANTHER" id="PTHR48029">
    <property type="entry name" value="NUCLEOLAR PROTEIN 8"/>
    <property type="match status" value="1"/>
</dbReference>
<dbReference type="GO" id="GO:0005739">
    <property type="term" value="C:mitochondrion"/>
    <property type="evidence" value="ECO:0007669"/>
    <property type="project" value="TreeGrafter"/>
</dbReference>
<evidence type="ECO:0000256" key="2">
    <source>
        <dbReference type="PROSITE-ProRule" id="PRU00176"/>
    </source>
</evidence>